<comment type="caution">
    <text evidence="11">The sequence shown here is derived from an EMBL/GenBank/DDBJ whole genome shotgun (WGS) entry which is preliminary data.</text>
</comment>
<evidence type="ECO:0000256" key="7">
    <source>
        <dbReference type="ARBA" id="ARBA00023004"/>
    </source>
</evidence>
<keyword evidence="5 9" id="KW-0671">Queuosine biosynthesis</keyword>
<keyword evidence="7 9" id="KW-0408">Iron</keyword>
<feature type="binding site" evidence="9">
    <location>
        <position position="221"/>
    </location>
    <ligand>
        <name>[4Fe-4S] cluster</name>
        <dbReference type="ChEBI" id="CHEBI:49883"/>
        <label>2</label>
    </ligand>
</feature>
<dbReference type="EC" id="1.17.99.6" evidence="9"/>
<evidence type="ECO:0000256" key="8">
    <source>
        <dbReference type="ARBA" id="ARBA00023014"/>
    </source>
</evidence>
<comment type="similarity">
    <text evidence="9">Belongs to the QueG family.</text>
</comment>
<dbReference type="InterPro" id="IPR013542">
    <property type="entry name" value="QueG_DUF1730"/>
</dbReference>
<organism evidence="11 12">
    <name type="scientific">Pseudomonas oryzihabitans</name>
    <dbReference type="NCBI Taxonomy" id="47885"/>
    <lineage>
        <taxon>Bacteria</taxon>
        <taxon>Pseudomonadati</taxon>
        <taxon>Pseudomonadota</taxon>
        <taxon>Gammaproteobacteria</taxon>
        <taxon>Pseudomonadales</taxon>
        <taxon>Pseudomonadaceae</taxon>
        <taxon>Pseudomonas</taxon>
    </lineage>
</organism>
<dbReference type="FunFam" id="3.30.70.20:FF:000017">
    <property type="entry name" value="Epoxyqueuosine reductase"/>
    <property type="match status" value="1"/>
</dbReference>
<keyword evidence="3 9" id="KW-0819">tRNA processing</keyword>
<comment type="pathway">
    <text evidence="9">tRNA modification; tRNA-queuosine biosynthesis.</text>
</comment>
<feature type="binding site" evidence="9">
    <location>
        <position position="198"/>
    </location>
    <ligand>
        <name>[4Fe-4S] cluster</name>
        <dbReference type="ChEBI" id="CHEBI:49883"/>
        <label>1</label>
    </ligand>
</feature>
<feature type="binding site" evidence="9">
    <location>
        <position position="175"/>
    </location>
    <ligand>
        <name>cob(II)alamin</name>
        <dbReference type="ChEBI" id="CHEBI:16304"/>
    </ligand>
</feature>
<keyword evidence="9" id="KW-0170">Cobalt</keyword>
<protein>
    <recommendedName>
        <fullName evidence="9">Epoxyqueuosine reductase</fullName>
        <ecNumber evidence="9">1.17.99.6</ecNumber>
    </recommendedName>
    <alternativeName>
        <fullName evidence="9">Queuosine biosynthesis protein QueG</fullName>
    </alternativeName>
</protein>
<dbReference type="InterPro" id="IPR017896">
    <property type="entry name" value="4Fe4S_Fe-S-bd"/>
</dbReference>
<feature type="active site" description="Proton donor" evidence="9">
    <location>
        <position position="140"/>
    </location>
</feature>
<feature type="binding site" evidence="9">
    <location>
        <position position="205"/>
    </location>
    <ligand>
        <name>[4Fe-4S] cluster</name>
        <dbReference type="ChEBI" id="CHEBI:49883"/>
        <label>2</label>
    </ligand>
</feature>
<evidence type="ECO:0000256" key="9">
    <source>
        <dbReference type="HAMAP-Rule" id="MF_00916"/>
    </source>
</evidence>
<dbReference type="Pfam" id="PF08331">
    <property type="entry name" value="QueG_DUF1730"/>
    <property type="match status" value="1"/>
</dbReference>
<dbReference type="PANTHER" id="PTHR30002:SF4">
    <property type="entry name" value="EPOXYQUEUOSINE REDUCTASE"/>
    <property type="match status" value="1"/>
</dbReference>
<dbReference type="InterPro" id="IPR004453">
    <property type="entry name" value="QueG"/>
</dbReference>
<dbReference type="Gene3D" id="3.30.70.20">
    <property type="match status" value="1"/>
</dbReference>
<comment type="catalytic activity">
    <reaction evidence="9">
        <text>epoxyqueuosine(34) in tRNA + AH2 = queuosine(34) in tRNA + A + H2O</text>
        <dbReference type="Rhea" id="RHEA:32159"/>
        <dbReference type="Rhea" id="RHEA-COMP:18571"/>
        <dbReference type="Rhea" id="RHEA-COMP:18582"/>
        <dbReference type="ChEBI" id="CHEBI:13193"/>
        <dbReference type="ChEBI" id="CHEBI:15377"/>
        <dbReference type="ChEBI" id="CHEBI:17499"/>
        <dbReference type="ChEBI" id="CHEBI:194431"/>
        <dbReference type="ChEBI" id="CHEBI:194443"/>
        <dbReference type="EC" id="1.17.99.6"/>
    </reaction>
</comment>
<feature type="binding site" evidence="9">
    <location>
        <position position="140"/>
    </location>
    <ligand>
        <name>cob(II)alamin</name>
        <dbReference type="ChEBI" id="CHEBI:16304"/>
    </ligand>
</feature>
<evidence type="ECO:0000259" key="10">
    <source>
        <dbReference type="PROSITE" id="PS51379"/>
    </source>
</evidence>
<feature type="binding site" evidence="9">
    <location>
        <position position="63"/>
    </location>
    <ligand>
        <name>cob(II)alamin</name>
        <dbReference type="ChEBI" id="CHEBI:16304"/>
    </ligand>
</feature>
<proteinExistence type="inferred from homology"/>
<dbReference type="PROSITE" id="PS00198">
    <property type="entry name" value="4FE4S_FER_1"/>
    <property type="match status" value="1"/>
</dbReference>
<feature type="domain" description="4Fe-4S ferredoxin-type" evidence="10">
    <location>
        <begin position="185"/>
        <end position="215"/>
    </location>
</feature>
<evidence type="ECO:0000313" key="11">
    <source>
        <dbReference type="EMBL" id="OAN30259.1"/>
    </source>
</evidence>
<dbReference type="Proteomes" id="UP000078356">
    <property type="component" value="Unassembled WGS sequence"/>
</dbReference>
<evidence type="ECO:0000256" key="6">
    <source>
        <dbReference type="ARBA" id="ARBA00023002"/>
    </source>
</evidence>
<dbReference type="RefSeq" id="WP_064307627.1">
    <property type="nucleotide sequence ID" value="NZ_LWCR01000011.1"/>
</dbReference>
<evidence type="ECO:0000256" key="2">
    <source>
        <dbReference type="ARBA" id="ARBA00022490"/>
    </source>
</evidence>
<dbReference type="OrthoDB" id="9784571at2"/>
<dbReference type="GO" id="GO:0052693">
    <property type="term" value="F:epoxyqueuosine reductase activity"/>
    <property type="evidence" value="ECO:0007669"/>
    <property type="project" value="UniProtKB-UniRule"/>
</dbReference>
<evidence type="ECO:0000256" key="3">
    <source>
        <dbReference type="ARBA" id="ARBA00022694"/>
    </source>
</evidence>
<evidence type="ECO:0000313" key="12">
    <source>
        <dbReference type="Proteomes" id="UP000078356"/>
    </source>
</evidence>
<dbReference type="UniPathway" id="UPA00392"/>
<dbReference type="GO" id="GO:0031419">
    <property type="term" value="F:cobalamin binding"/>
    <property type="evidence" value="ECO:0007669"/>
    <property type="project" value="UniProtKB-KW"/>
</dbReference>
<comment type="subcellular location">
    <subcellularLocation>
        <location evidence="9">Cytoplasm</location>
    </subcellularLocation>
</comment>
<comment type="subunit">
    <text evidence="9">Monomer.</text>
</comment>
<keyword evidence="4 9" id="KW-0479">Metal-binding</keyword>
<keyword evidence="2 9" id="KW-0963">Cytoplasm</keyword>
<keyword evidence="9" id="KW-0846">Cobalamin</keyword>
<feature type="binding site" evidence="9">
    <location>
        <position position="251"/>
    </location>
    <ligand>
        <name>[4Fe-4S] cluster</name>
        <dbReference type="ChEBI" id="CHEBI:49883"/>
        <label>2</label>
    </ligand>
</feature>
<dbReference type="HAMAP" id="MF_00916">
    <property type="entry name" value="QueG"/>
    <property type="match status" value="1"/>
</dbReference>
<evidence type="ECO:0000256" key="5">
    <source>
        <dbReference type="ARBA" id="ARBA00022785"/>
    </source>
</evidence>
<dbReference type="GO" id="GO:0008616">
    <property type="term" value="P:tRNA queuosine(34) biosynthetic process"/>
    <property type="evidence" value="ECO:0007669"/>
    <property type="project" value="UniProtKB-UniRule"/>
</dbReference>
<name>A0A178LI92_9PSED</name>
<feature type="binding site" evidence="9">
    <location>
        <position position="248"/>
    </location>
    <ligand>
        <name>[4Fe-4S] cluster</name>
        <dbReference type="ChEBI" id="CHEBI:49883"/>
        <label>2</label>
    </ligand>
</feature>
<comment type="caution">
    <text evidence="9">Lacks conserved residue(s) required for the propagation of feature annotation.</text>
</comment>
<feature type="binding site" evidence="9">
    <location>
        <position position="195"/>
    </location>
    <ligand>
        <name>[4Fe-4S] cluster</name>
        <dbReference type="ChEBI" id="CHEBI:49883"/>
        <label>1</label>
    </ligand>
</feature>
<dbReference type="InterPro" id="IPR017900">
    <property type="entry name" value="4Fe4S_Fe_S_CS"/>
</dbReference>
<feature type="binding site" evidence="9">
    <location>
        <position position="164"/>
    </location>
    <ligand>
        <name>cob(II)alamin</name>
        <dbReference type="ChEBI" id="CHEBI:16304"/>
    </ligand>
</feature>
<feature type="binding site" evidence="9">
    <location>
        <position position="161"/>
    </location>
    <ligand>
        <name>cob(II)alamin</name>
        <dbReference type="ChEBI" id="CHEBI:16304"/>
    </ligand>
</feature>
<feature type="binding site" evidence="9">
    <location>
        <position position="255"/>
    </location>
    <ligand>
        <name>[4Fe-4S] cluster</name>
        <dbReference type="ChEBI" id="CHEBI:49883"/>
        <label>1</label>
    </ligand>
</feature>
<dbReference type="GO" id="GO:0046872">
    <property type="term" value="F:metal ion binding"/>
    <property type="evidence" value="ECO:0007669"/>
    <property type="project" value="UniProtKB-KW"/>
</dbReference>
<dbReference type="GO" id="GO:0051539">
    <property type="term" value="F:4 iron, 4 sulfur cluster binding"/>
    <property type="evidence" value="ECO:0007669"/>
    <property type="project" value="UniProtKB-KW"/>
</dbReference>
<dbReference type="AlphaFoldDB" id="A0A178LI92"/>
<feature type="binding site" evidence="9">
    <location>
        <position position="223"/>
    </location>
    <ligand>
        <name>cob(II)alamin</name>
        <dbReference type="ChEBI" id="CHEBI:16304"/>
    </ligand>
</feature>
<comment type="cofactor">
    <cofactor evidence="9">
        <name>[4Fe-4S] cluster</name>
        <dbReference type="ChEBI" id="CHEBI:49883"/>
    </cofactor>
    <text evidence="9">Binds 2 [4Fe-4S] clusters per monomer.</text>
</comment>
<comment type="function">
    <text evidence="9">Catalyzes the conversion of epoxyqueuosine (oQ) to queuosine (Q), which is a hypermodified base found in the wobble positions of tRNA(Asp), tRNA(Asn), tRNA(His) and tRNA(Tyr).</text>
</comment>
<dbReference type="NCBIfam" id="TIGR00276">
    <property type="entry name" value="tRNA epoxyqueuosine(34) reductase QueG"/>
    <property type="match status" value="1"/>
</dbReference>
<feature type="binding site" evidence="9">
    <location>
        <position position="201"/>
    </location>
    <ligand>
        <name>[4Fe-4S] cluster</name>
        <dbReference type="ChEBI" id="CHEBI:49883"/>
        <label>1</label>
    </ligand>
</feature>
<keyword evidence="1 9" id="KW-0004">4Fe-4S</keyword>
<dbReference type="PANTHER" id="PTHR30002">
    <property type="entry name" value="EPOXYQUEUOSINE REDUCTASE"/>
    <property type="match status" value="1"/>
</dbReference>
<sequence>MSAVALDLAALADLIKTWGRELGFQQTGIAGLDLARHEEHLERWLAAGFHGEMDYMAAHGSKRSRPAELVPGTLRVVSLRMDYLPGDTRMSERLADGNAAYISRYALGRDYHKLIRKRLQQLAERIQGEIGPFGYRAFVDSAPVLEKAIAEQAGLGWIGKNTLVLNRMAGSWFFLGELFVDVPLPVDEPTPRDHCGTCHACLDICPTQAFVGPYQLDARRCISYLTIEFKGSIPLELRPLIGNRVFGCDDCQLVCPWNRFAKPTAEGDFQPRHSLDSASLAELFRWTEAEFLSRTEGSPLRRAGYERWLRNLAVGLGNAPTSIPVLEALKLQREHPSPLVREHVEWALQRHGEA</sequence>
<dbReference type="EMBL" id="LWCR01000011">
    <property type="protein sequence ID" value="OAN30259.1"/>
    <property type="molecule type" value="Genomic_DNA"/>
</dbReference>
<reference evidence="11 12" key="1">
    <citation type="submission" date="2016-04" db="EMBL/GenBank/DDBJ databases">
        <title>Draft Genome Sequences of Staphylococcus capitis Strain H36, S. capitis Strain H65, S. cohnii Strain H62, S. hominis Strain H69, Mycobacterium iranicum Strain H39, Plantibacter sp. Strain H53, Pseudomonas oryzihabitans Strain H72, and Microbacterium sp. Strain H83, isolated from residential settings.</title>
        <authorList>
            <person name="Lymperopoulou D."/>
            <person name="Adams R.I."/>
            <person name="Lindow S."/>
            <person name="Coil D.A."/>
            <person name="Jospin G."/>
            <person name="Eisen J.A."/>
        </authorList>
    </citation>
    <scope>NUCLEOTIDE SEQUENCE [LARGE SCALE GENOMIC DNA]</scope>
    <source>
        <strain evidence="11 12">H72</strain>
    </source>
</reference>
<keyword evidence="6 9" id="KW-0560">Oxidoreductase</keyword>
<accession>A0A178LI92</accession>
<dbReference type="PROSITE" id="PS51379">
    <property type="entry name" value="4FE4S_FER_2"/>
    <property type="match status" value="1"/>
</dbReference>
<feature type="binding site" evidence="9">
    <location>
        <position position="230"/>
    </location>
    <ligand>
        <name>tRNA</name>
        <dbReference type="ChEBI" id="CHEBI:17843"/>
    </ligand>
</feature>
<dbReference type="GO" id="GO:0005737">
    <property type="term" value="C:cytoplasm"/>
    <property type="evidence" value="ECO:0007669"/>
    <property type="project" value="UniProtKB-SubCell"/>
</dbReference>
<evidence type="ECO:0000256" key="4">
    <source>
        <dbReference type="ARBA" id="ARBA00022723"/>
    </source>
</evidence>
<comment type="cofactor">
    <cofactor evidence="9">
        <name>cob(II)alamin</name>
        <dbReference type="ChEBI" id="CHEBI:16304"/>
    </cofactor>
</comment>
<dbReference type="Pfam" id="PF13484">
    <property type="entry name" value="Fer4_16"/>
    <property type="match status" value="1"/>
</dbReference>
<keyword evidence="8 9" id="KW-0411">Iron-sulfur</keyword>
<dbReference type="SUPFAM" id="SSF54862">
    <property type="entry name" value="4Fe-4S ferredoxins"/>
    <property type="match status" value="1"/>
</dbReference>
<gene>
    <name evidence="9" type="primary">queG</name>
    <name evidence="11" type="ORF">A4V15_16830</name>
</gene>
<evidence type="ECO:0000256" key="1">
    <source>
        <dbReference type="ARBA" id="ARBA00022485"/>
    </source>
</evidence>
<feature type="binding site" evidence="9">
    <location>
        <begin position="248"/>
        <end position="249"/>
    </location>
    <ligand>
        <name>cob(II)alamin</name>
        <dbReference type="ChEBI" id="CHEBI:16304"/>
    </ligand>
</feature>